<evidence type="ECO:0000313" key="2">
    <source>
        <dbReference type="Proteomes" id="UP000243217"/>
    </source>
</evidence>
<dbReference type="Gene3D" id="2.160.20.120">
    <property type="match status" value="1"/>
</dbReference>
<dbReference type="EMBL" id="JNBS01003768">
    <property type="protein sequence ID" value="OQR85384.1"/>
    <property type="molecule type" value="Genomic_DNA"/>
</dbReference>
<dbReference type="Proteomes" id="UP000243217">
    <property type="component" value="Unassembled WGS sequence"/>
</dbReference>
<accession>A0A1V9YI17</accession>
<sequence length="345" mass="37512">MDTIQFPSQANNATHWIHIASNDSVDGLILHISGRVYISMEFGNNSNASSSGQSNMFNMYKRRHREGLSVLIIDPVQNVSENMSSLVHIVLHKSSALRYLSTIAETVLVMPSNGSLLPENTSGHSGIHLIARQSGSIYVSQRRPMTLGSLRLENLGSGIVQFQTPRLRVRTILEAKALGPGIVALQAHKLQTETLHTIAASDGDVYIASKGLKSSFMLSTMDGTGSINYYNKGEIYKLSYYLTWLGKCGDHDVSMLSSGTIHAGAIKCDRTFVYSLGPGNIIVDGGVILQTSEVGTKSSHYKPLTITHIGFTSSHSKSYRASTWQFRSPPPYSPISLQALAVPVS</sequence>
<dbReference type="PANTHER" id="PTHR39200:SF1">
    <property type="entry name" value="AUTO-TRANSPORTER ADHESIN HEAD GIN DOMAIN-CONTAINING PROTEIN-RELATED"/>
    <property type="match status" value="1"/>
</dbReference>
<comment type="caution">
    <text evidence="1">The sequence shown here is derived from an EMBL/GenBank/DDBJ whole genome shotgun (WGS) entry which is preliminary data.</text>
</comment>
<protein>
    <submittedName>
        <fullName evidence="1">Uncharacterized protein</fullName>
    </submittedName>
</protein>
<dbReference type="AlphaFoldDB" id="A0A1V9YI17"/>
<gene>
    <name evidence="1" type="ORF">THRCLA_10707</name>
</gene>
<name>A0A1V9YI17_9STRA</name>
<keyword evidence="2" id="KW-1185">Reference proteome</keyword>
<evidence type="ECO:0000313" key="1">
    <source>
        <dbReference type="EMBL" id="OQR85384.1"/>
    </source>
</evidence>
<dbReference type="OrthoDB" id="74718at2759"/>
<organism evidence="1 2">
    <name type="scientific">Thraustotheca clavata</name>
    <dbReference type="NCBI Taxonomy" id="74557"/>
    <lineage>
        <taxon>Eukaryota</taxon>
        <taxon>Sar</taxon>
        <taxon>Stramenopiles</taxon>
        <taxon>Oomycota</taxon>
        <taxon>Saprolegniomycetes</taxon>
        <taxon>Saprolegniales</taxon>
        <taxon>Achlyaceae</taxon>
        <taxon>Thraustotheca</taxon>
    </lineage>
</organism>
<dbReference type="PANTHER" id="PTHR39200">
    <property type="entry name" value="HYPOTHETICAL EXPORTED PROTEIN"/>
    <property type="match status" value="1"/>
</dbReference>
<proteinExistence type="predicted"/>
<reference evidence="1 2" key="1">
    <citation type="journal article" date="2014" name="Genome Biol. Evol.">
        <title>The secreted proteins of Achlya hypogyna and Thraustotheca clavata identify the ancestral oomycete secretome and reveal gene acquisitions by horizontal gene transfer.</title>
        <authorList>
            <person name="Misner I."/>
            <person name="Blouin N."/>
            <person name="Leonard G."/>
            <person name="Richards T.A."/>
            <person name="Lane C.E."/>
        </authorList>
    </citation>
    <scope>NUCLEOTIDE SEQUENCE [LARGE SCALE GENOMIC DNA]</scope>
    <source>
        <strain evidence="1 2">ATCC 34112</strain>
    </source>
</reference>